<evidence type="ECO:0000313" key="3">
    <source>
        <dbReference type="Proteomes" id="UP000294743"/>
    </source>
</evidence>
<gene>
    <name evidence="2" type="ORF">EDD63_10233</name>
</gene>
<comment type="caution">
    <text evidence="2">The sequence shown here is derived from an EMBL/GenBank/DDBJ whole genome shotgun (WGS) entry which is preliminary data.</text>
</comment>
<accession>A0A4R8A5X5</accession>
<evidence type="ECO:0000256" key="1">
    <source>
        <dbReference type="SAM" id="MobiDB-lite"/>
    </source>
</evidence>
<dbReference type="Proteomes" id="UP000294743">
    <property type="component" value="Unassembled WGS sequence"/>
</dbReference>
<dbReference type="RefSeq" id="WP_134167555.1">
    <property type="nucleotide sequence ID" value="NZ_SODD01000002.1"/>
</dbReference>
<protein>
    <submittedName>
        <fullName evidence="2">Uncharacterized protein</fullName>
    </submittedName>
</protein>
<dbReference type="EMBL" id="SODD01000002">
    <property type="protein sequence ID" value="TDW26012.1"/>
    <property type="molecule type" value="Genomic_DNA"/>
</dbReference>
<proteinExistence type="predicted"/>
<organism evidence="2 3">
    <name type="scientific">Breznakia blatticola</name>
    <dbReference type="NCBI Taxonomy" id="1754012"/>
    <lineage>
        <taxon>Bacteria</taxon>
        <taxon>Bacillati</taxon>
        <taxon>Bacillota</taxon>
        <taxon>Erysipelotrichia</taxon>
        <taxon>Erysipelotrichales</taxon>
        <taxon>Erysipelotrichaceae</taxon>
        <taxon>Breznakia</taxon>
    </lineage>
</organism>
<evidence type="ECO:0000313" key="2">
    <source>
        <dbReference type="EMBL" id="TDW26012.1"/>
    </source>
</evidence>
<sequence>MDATRKTSKKYGEYFTYELLDTINAPEGCKLPNRKLLGRSYKLGTAYGLDALRDVIKAKAPKEQPKPTKVEPVKNGVEIEPKQEESKIEFHDWCKSNGETYFDEADEMDWEKYEALRERCNAFLSGENESAEMTNEALETPYEAPTLVELPDTDSNSTVNTEEIKRKQEVKRQAVLREKQNAEKKLKGRAVSASLQDIVDLIDGDEDCREYE</sequence>
<keyword evidence="3" id="KW-1185">Reference proteome</keyword>
<feature type="region of interest" description="Disordered" evidence="1">
    <location>
        <begin position="144"/>
        <end position="166"/>
    </location>
</feature>
<feature type="region of interest" description="Disordered" evidence="1">
    <location>
        <begin position="60"/>
        <end position="83"/>
    </location>
</feature>
<name>A0A4R8A5X5_9FIRM</name>
<reference evidence="2 3" key="1">
    <citation type="submission" date="2019-03" db="EMBL/GenBank/DDBJ databases">
        <title>Genomic Encyclopedia of Type Strains, Phase IV (KMG-IV): sequencing the most valuable type-strain genomes for metagenomic binning, comparative biology and taxonomic classification.</title>
        <authorList>
            <person name="Goeker M."/>
        </authorList>
    </citation>
    <scope>NUCLEOTIDE SEQUENCE [LARGE SCALE GENOMIC DNA]</scope>
    <source>
        <strain evidence="2 3">DSM 28867</strain>
    </source>
</reference>
<dbReference type="AlphaFoldDB" id="A0A4R8A5X5"/>